<keyword evidence="7" id="KW-1185">Reference proteome</keyword>
<feature type="domain" description="BHLH" evidence="6">
    <location>
        <begin position="40"/>
        <end position="94"/>
    </location>
</feature>
<feature type="compositionally biased region" description="Polar residues" evidence="5">
    <location>
        <begin position="192"/>
        <end position="203"/>
    </location>
</feature>
<dbReference type="AlphaFoldDB" id="A0AA85K4N8"/>
<dbReference type="GO" id="GO:0005634">
    <property type="term" value="C:nucleus"/>
    <property type="evidence" value="ECO:0007669"/>
    <property type="project" value="UniProtKB-SubCell"/>
</dbReference>
<organism evidence="7 8">
    <name type="scientific">Trichobilharzia regenti</name>
    <name type="common">Nasal bird schistosome</name>
    <dbReference type="NCBI Taxonomy" id="157069"/>
    <lineage>
        <taxon>Eukaryota</taxon>
        <taxon>Metazoa</taxon>
        <taxon>Spiralia</taxon>
        <taxon>Lophotrochozoa</taxon>
        <taxon>Platyhelminthes</taxon>
        <taxon>Trematoda</taxon>
        <taxon>Digenea</taxon>
        <taxon>Strigeidida</taxon>
        <taxon>Schistosomatoidea</taxon>
        <taxon>Schistosomatidae</taxon>
        <taxon>Trichobilharzia</taxon>
    </lineage>
</organism>
<comment type="subcellular location">
    <subcellularLocation>
        <location evidence="1">Nucleus</location>
    </subcellularLocation>
</comment>
<keyword evidence="2" id="KW-0805">Transcription regulation</keyword>
<protein>
    <recommendedName>
        <fullName evidence="6">BHLH domain-containing protein</fullName>
    </recommendedName>
</protein>
<feature type="compositionally biased region" description="Low complexity" evidence="5">
    <location>
        <begin position="204"/>
        <end position="216"/>
    </location>
</feature>
<reference evidence="8" key="2">
    <citation type="submission" date="2023-11" db="UniProtKB">
        <authorList>
            <consortium name="WormBaseParasite"/>
        </authorList>
    </citation>
    <scope>IDENTIFICATION</scope>
</reference>
<dbReference type="SUPFAM" id="SSF47459">
    <property type="entry name" value="HLH, helix-loop-helix DNA-binding domain"/>
    <property type="match status" value="1"/>
</dbReference>
<accession>A0AA85K4N8</accession>
<dbReference type="InterPro" id="IPR036638">
    <property type="entry name" value="HLH_DNA-bd_sf"/>
</dbReference>
<dbReference type="InterPro" id="IPR050370">
    <property type="entry name" value="HES_HEY"/>
</dbReference>
<dbReference type="InterPro" id="IPR011598">
    <property type="entry name" value="bHLH_dom"/>
</dbReference>
<keyword evidence="4" id="KW-0539">Nucleus</keyword>
<evidence type="ECO:0000256" key="2">
    <source>
        <dbReference type="ARBA" id="ARBA00023015"/>
    </source>
</evidence>
<feature type="compositionally biased region" description="Low complexity" evidence="5">
    <location>
        <begin position="252"/>
        <end position="262"/>
    </location>
</feature>
<name>A0AA85K4N8_TRIRE</name>
<evidence type="ECO:0000256" key="1">
    <source>
        <dbReference type="ARBA" id="ARBA00004123"/>
    </source>
</evidence>
<evidence type="ECO:0000256" key="5">
    <source>
        <dbReference type="SAM" id="MobiDB-lite"/>
    </source>
</evidence>
<keyword evidence="3" id="KW-0804">Transcription</keyword>
<sequence>MHTSTPYTHQVTQDYTIPNGLNISSSFHEDLHLSTSQTNLKKRNKPLMEKRRRQRINHALEELRKLIIEPRMKHSNKLEKADILDITVKFIKELSVGHLSGNCHRSSIEIQEAEKTRMFLYGYLSCETAFKNSIQRYLSSQQLTSECVSSSLSTSICNKTEKDYLSILSEEMTLHRQSTMSRLFNKDLPSPSGVSSNCTATKQNSLSDTSNSTTSLPDYSPRQNSPLHCTEHHSPVNSSVQLNSVNEEVFDSDSSISQSHGSFLGTNEGNLS</sequence>
<feature type="region of interest" description="Disordered" evidence="5">
    <location>
        <begin position="250"/>
        <end position="272"/>
    </location>
</feature>
<evidence type="ECO:0000259" key="6">
    <source>
        <dbReference type="PROSITE" id="PS50888"/>
    </source>
</evidence>
<evidence type="ECO:0000313" key="7">
    <source>
        <dbReference type="Proteomes" id="UP000050795"/>
    </source>
</evidence>
<dbReference type="Pfam" id="PF00010">
    <property type="entry name" value="HLH"/>
    <property type="match status" value="1"/>
</dbReference>
<dbReference type="CDD" id="cd11410">
    <property type="entry name" value="bHLH_O_HES"/>
    <property type="match status" value="1"/>
</dbReference>
<dbReference type="PANTHER" id="PTHR10985">
    <property type="entry name" value="BASIC HELIX-LOOP-HELIX TRANSCRIPTION FACTOR, HES-RELATED"/>
    <property type="match status" value="1"/>
</dbReference>
<dbReference type="Proteomes" id="UP000050795">
    <property type="component" value="Unassembled WGS sequence"/>
</dbReference>
<dbReference type="PROSITE" id="PS50888">
    <property type="entry name" value="BHLH"/>
    <property type="match status" value="1"/>
</dbReference>
<evidence type="ECO:0000313" key="8">
    <source>
        <dbReference type="WBParaSite" id="TREG1_59170.1"/>
    </source>
</evidence>
<evidence type="ECO:0000256" key="4">
    <source>
        <dbReference type="ARBA" id="ARBA00023242"/>
    </source>
</evidence>
<dbReference type="Gene3D" id="4.10.280.10">
    <property type="entry name" value="Helix-loop-helix DNA-binding domain"/>
    <property type="match status" value="1"/>
</dbReference>
<dbReference type="GO" id="GO:0046983">
    <property type="term" value="F:protein dimerization activity"/>
    <property type="evidence" value="ECO:0007669"/>
    <property type="project" value="InterPro"/>
</dbReference>
<reference evidence="7" key="1">
    <citation type="submission" date="2022-06" db="EMBL/GenBank/DDBJ databases">
        <authorList>
            <person name="Berger JAMES D."/>
            <person name="Berger JAMES D."/>
        </authorList>
    </citation>
    <scope>NUCLEOTIDE SEQUENCE [LARGE SCALE GENOMIC DNA]</scope>
</reference>
<dbReference type="WBParaSite" id="TREG1_59170.1">
    <property type="protein sequence ID" value="TREG1_59170.1"/>
    <property type="gene ID" value="TREG1_59170"/>
</dbReference>
<feature type="region of interest" description="Disordered" evidence="5">
    <location>
        <begin position="184"/>
        <end position="235"/>
    </location>
</feature>
<dbReference type="SMART" id="SM00353">
    <property type="entry name" value="HLH"/>
    <property type="match status" value="1"/>
</dbReference>
<proteinExistence type="predicted"/>
<evidence type="ECO:0000256" key="3">
    <source>
        <dbReference type="ARBA" id="ARBA00023163"/>
    </source>
</evidence>